<dbReference type="Pfam" id="PF00590">
    <property type="entry name" value="TP_methylase"/>
    <property type="match status" value="1"/>
</dbReference>
<evidence type="ECO:0000256" key="7">
    <source>
        <dbReference type="RuleBase" id="RU003960"/>
    </source>
</evidence>
<dbReference type="PANTHER" id="PTHR45790">
    <property type="entry name" value="SIROHEME SYNTHASE-RELATED"/>
    <property type="match status" value="1"/>
</dbReference>
<evidence type="ECO:0000256" key="1">
    <source>
        <dbReference type="ARBA" id="ARBA00004953"/>
    </source>
</evidence>
<feature type="domain" description="Tetrapyrrole methylase" evidence="8">
    <location>
        <begin position="4"/>
        <end position="209"/>
    </location>
</feature>
<evidence type="ECO:0000256" key="4">
    <source>
        <dbReference type="ARBA" id="ARBA00022603"/>
    </source>
</evidence>
<evidence type="ECO:0000256" key="3">
    <source>
        <dbReference type="ARBA" id="ARBA00022573"/>
    </source>
</evidence>
<comment type="caution">
    <text evidence="9">The sequence shown here is derived from an EMBL/GenBank/DDBJ whole genome shotgun (WGS) entry which is preliminary data.</text>
</comment>
<keyword evidence="5 7" id="KW-0808">Transferase</keyword>
<dbReference type="EMBL" id="DRMH01000078">
    <property type="protein sequence ID" value="HFC98007.1"/>
    <property type="molecule type" value="Genomic_DNA"/>
</dbReference>
<dbReference type="GO" id="GO:0046026">
    <property type="term" value="F:precorrin-4 C11-methyltransferase activity"/>
    <property type="evidence" value="ECO:0007669"/>
    <property type="project" value="InterPro"/>
</dbReference>
<evidence type="ECO:0000256" key="2">
    <source>
        <dbReference type="ARBA" id="ARBA00005879"/>
    </source>
</evidence>
<dbReference type="CDD" id="cd11641">
    <property type="entry name" value="Precorrin-4_C11-MT"/>
    <property type="match status" value="1"/>
</dbReference>
<dbReference type="Gene3D" id="3.40.1010.10">
    <property type="entry name" value="Cobalt-precorrin-4 Transmethylase, Domain 1"/>
    <property type="match status" value="1"/>
</dbReference>
<dbReference type="UniPathway" id="UPA00148"/>
<accession>A0A7C3CG86</accession>
<dbReference type="GO" id="GO:0009236">
    <property type="term" value="P:cobalamin biosynthetic process"/>
    <property type="evidence" value="ECO:0007669"/>
    <property type="project" value="UniProtKB-UniPathway"/>
</dbReference>
<reference evidence="9" key="1">
    <citation type="journal article" date="2020" name="mSystems">
        <title>Genome- and Community-Level Interaction Insights into Carbon Utilization and Element Cycling Functions of Hydrothermarchaeota in Hydrothermal Sediment.</title>
        <authorList>
            <person name="Zhou Z."/>
            <person name="Liu Y."/>
            <person name="Xu W."/>
            <person name="Pan J."/>
            <person name="Luo Z.H."/>
            <person name="Li M."/>
        </authorList>
    </citation>
    <scope>NUCLEOTIDE SEQUENCE [LARGE SCALE GENOMIC DNA]</scope>
    <source>
        <strain evidence="9">HyVt-483</strain>
    </source>
</reference>
<gene>
    <name evidence="9" type="primary">cbiF</name>
    <name evidence="9" type="ORF">ENJ40_06070</name>
</gene>
<dbReference type="PANTHER" id="PTHR45790:SF4">
    <property type="entry name" value="COBALT-PRECORRIN-4 C(11)-METHYLTRANSFERASE"/>
    <property type="match status" value="1"/>
</dbReference>
<dbReference type="InterPro" id="IPR003043">
    <property type="entry name" value="Uropor_MeTrfase_CS"/>
</dbReference>
<dbReference type="InterPro" id="IPR035996">
    <property type="entry name" value="4pyrrol_Methylase_sf"/>
</dbReference>
<dbReference type="SUPFAM" id="SSF53790">
    <property type="entry name" value="Tetrapyrrole methylase"/>
    <property type="match status" value="1"/>
</dbReference>
<keyword evidence="4 7" id="KW-0489">Methyltransferase</keyword>
<dbReference type="Proteomes" id="UP000886043">
    <property type="component" value="Unassembled WGS sequence"/>
</dbReference>
<protein>
    <submittedName>
        <fullName evidence="9">Cobalt-precorrin-4 C(11)-methyltransferase</fullName>
    </submittedName>
</protein>
<dbReference type="InterPro" id="IPR006362">
    <property type="entry name" value="Cbl_synth_CobM/CibF"/>
</dbReference>
<dbReference type="InterPro" id="IPR000878">
    <property type="entry name" value="4pyrrol_Mease"/>
</dbReference>
<dbReference type="AlphaFoldDB" id="A0A7C3CG86"/>
<name>A0A7C3CG86_9BACT</name>
<dbReference type="Gene3D" id="3.30.950.10">
    <property type="entry name" value="Methyltransferase, Cobalt-precorrin-4 Transmethylase, Domain 2"/>
    <property type="match status" value="1"/>
</dbReference>
<dbReference type="InterPro" id="IPR014776">
    <property type="entry name" value="4pyrrole_Mease_sub2"/>
</dbReference>
<dbReference type="InterPro" id="IPR050161">
    <property type="entry name" value="Siro_Cobalamin_biosynth"/>
</dbReference>
<evidence type="ECO:0000256" key="6">
    <source>
        <dbReference type="ARBA" id="ARBA00022691"/>
    </source>
</evidence>
<proteinExistence type="inferred from homology"/>
<evidence type="ECO:0000259" key="8">
    <source>
        <dbReference type="Pfam" id="PF00590"/>
    </source>
</evidence>
<dbReference type="InterPro" id="IPR014777">
    <property type="entry name" value="4pyrrole_Mease_sub1"/>
</dbReference>
<comment type="pathway">
    <text evidence="1">Cofactor biosynthesis; adenosylcobalamin biosynthesis.</text>
</comment>
<keyword evidence="3" id="KW-0169">Cobalamin biosynthesis</keyword>
<organism evidence="9">
    <name type="scientific">Thermosulfurimonas dismutans</name>
    <dbReference type="NCBI Taxonomy" id="999894"/>
    <lineage>
        <taxon>Bacteria</taxon>
        <taxon>Pseudomonadati</taxon>
        <taxon>Thermodesulfobacteriota</taxon>
        <taxon>Thermodesulfobacteria</taxon>
        <taxon>Thermodesulfobacteriales</taxon>
        <taxon>Thermodesulfobacteriaceae</taxon>
        <taxon>Thermosulfurimonas</taxon>
    </lineage>
</organism>
<sequence>MPGMIYFLGAGCGDPDYLPVKALRVLKEAGLVVYAGSLLTQGFRRVLSPQATLLDSHGKHLEEIIEAMVRSAERGETVARLHSGDTAFFSALNEEIALLKARGIPFEVIPGVSSASLGAARMGIELTVPERVQTVVFTRLGGRTPGPGPEDLAHFARPDVTLVLFLSVSQAETIQNTLLTRLPPETPVAVAEKLGFPEERILYGTLKDLSRLIREAGIRRTALIYVGEAVGCARKPQETRSRLYSES</sequence>
<dbReference type="GO" id="GO:0032259">
    <property type="term" value="P:methylation"/>
    <property type="evidence" value="ECO:0007669"/>
    <property type="project" value="UniProtKB-KW"/>
</dbReference>
<dbReference type="PROSITE" id="PS00840">
    <property type="entry name" value="SUMT_2"/>
    <property type="match status" value="1"/>
</dbReference>
<keyword evidence="6" id="KW-0949">S-adenosyl-L-methionine</keyword>
<evidence type="ECO:0000313" key="9">
    <source>
        <dbReference type="EMBL" id="HFC98007.1"/>
    </source>
</evidence>
<comment type="similarity">
    <text evidence="2 7">Belongs to the precorrin methyltransferase family.</text>
</comment>
<evidence type="ECO:0000256" key="5">
    <source>
        <dbReference type="ARBA" id="ARBA00022679"/>
    </source>
</evidence>